<dbReference type="AlphaFoldDB" id="A0A1J9R756"/>
<dbReference type="GO" id="GO:0006310">
    <property type="term" value="P:DNA recombination"/>
    <property type="evidence" value="ECO:0007669"/>
    <property type="project" value="InterPro"/>
</dbReference>
<keyword evidence="5" id="KW-1185">Reference proteome</keyword>
<dbReference type="Proteomes" id="UP000242791">
    <property type="component" value="Unassembled WGS sequence"/>
</dbReference>
<feature type="region of interest" description="Disordered" evidence="2">
    <location>
        <begin position="657"/>
        <end position="680"/>
    </location>
</feature>
<dbReference type="InterPro" id="IPR011010">
    <property type="entry name" value="DNA_brk_join_enz"/>
</dbReference>
<protein>
    <recommendedName>
        <fullName evidence="3">Tyr recombinase domain-containing protein</fullName>
    </recommendedName>
</protein>
<keyword evidence="1" id="KW-0175">Coiled coil</keyword>
<dbReference type="PANTHER" id="PTHR37535:SF2">
    <property type="entry name" value="FINGER DOMAIN PROTEIN, PUTATIVE (AFU_ORTHOLOGUE AFUA_6G09300)-RELATED"/>
    <property type="match status" value="1"/>
</dbReference>
<evidence type="ECO:0000256" key="1">
    <source>
        <dbReference type="SAM" id="Coils"/>
    </source>
</evidence>
<dbReference type="InterPro" id="IPR021842">
    <property type="entry name" value="DUF3435"/>
</dbReference>
<dbReference type="STRING" id="1658174.A0A1J9R756"/>
<dbReference type="OrthoDB" id="4184092at2759"/>
<dbReference type="PROSITE" id="PS51898">
    <property type="entry name" value="TYR_RECOMBINASE"/>
    <property type="match status" value="1"/>
</dbReference>
<dbReference type="GO" id="GO:0015074">
    <property type="term" value="P:DNA integration"/>
    <property type="evidence" value="ECO:0007669"/>
    <property type="project" value="InterPro"/>
</dbReference>
<feature type="coiled-coil region" evidence="1">
    <location>
        <begin position="555"/>
        <end position="587"/>
    </location>
</feature>
<comment type="caution">
    <text evidence="4">The sequence shown here is derived from an EMBL/GenBank/DDBJ whole genome shotgun (WGS) entry which is preliminary data.</text>
</comment>
<dbReference type="Pfam" id="PF11917">
    <property type="entry name" value="DUF3435"/>
    <property type="match status" value="1"/>
</dbReference>
<dbReference type="GO" id="GO:0003677">
    <property type="term" value="F:DNA binding"/>
    <property type="evidence" value="ECO:0007669"/>
    <property type="project" value="InterPro"/>
</dbReference>
<gene>
    <name evidence="4" type="ORF">ACJ73_00376</name>
</gene>
<organism evidence="4 5">
    <name type="scientific">Blastomyces percursus</name>
    <dbReference type="NCBI Taxonomy" id="1658174"/>
    <lineage>
        <taxon>Eukaryota</taxon>
        <taxon>Fungi</taxon>
        <taxon>Dikarya</taxon>
        <taxon>Ascomycota</taxon>
        <taxon>Pezizomycotina</taxon>
        <taxon>Eurotiomycetes</taxon>
        <taxon>Eurotiomycetidae</taxon>
        <taxon>Onygenales</taxon>
        <taxon>Ajellomycetaceae</taxon>
        <taxon>Blastomyces</taxon>
    </lineage>
</organism>
<dbReference type="EMBL" id="LGTZ01000025">
    <property type="protein sequence ID" value="OJD28219.1"/>
    <property type="molecule type" value="Genomic_DNA"/>
</dbReference>
<evidence type="ECO:0000256" key="2">
    <source>
        <dbReference type="SAM" id="MobiDB-lite"/>
    </source>
</evidence>
<feature type="domain" description="Tyr recombinase" evidence="3">
    <location>
        <begin position="193"/>
        <end position="453"/>
    </location>
</feature>
<evidence type="ECO:0000313" key="4">
    <source>
        <dbReference type="EMBL" id="OJD28219.1"/>
    </source>
</evidence>
<evidence type="ECO:0000259" key="3">
    <source>
        <dbReference type="PROSITE" id="PS51898"/>
    </source>
</evidence>
<dbReference type="PANTHER" id="PTHR37535">
    <property type="entry name" value="FLUG DOMAIN PROTEIN"/>
    <property type="match status" value="1"/>
</dbReference>
<proteinExistence type="predicted"/>
<name>A0A1J9R756_9EURO</name>
<dbReference type="InterPro" id="IPR002104">
    <property type="entry name" value="Integrase_catalytic"/>
</dbReference>
<dbReference type="VEuPathDB" id="FungiDB:ACJ73_00376"/>
<sequence>MAPLSCLAGPDKQSSSKTDVLAALDSLSTLDAIVSDSGYESGSVSDDEDDDDGQLPAEHYLALAESLDIAQLRQKRYSPNTQEKLDETRDYWERYCRHIKANAERQWVRISDSEETVRFLYAFFSWRCDIRRGKNNRYCPGIKCKSSLETFWKWWHLVLKQETASGLNKDTIVKVEDVVAQVATDKKLALVGRPKKNMYIEDVAEFARVVLTTTEMTFVSGWQRIQMLFFLQLAAITASRPSAILHLRYRDIMLTLIRVPDGGRPRLFIFLKPEFTKRFLGNKAPNEFKIPEIIFDPTLVLSPHICLLTMLFHLGGFKSISTTGPVLDSAEKLYSAKVLDGKGQQPLLLKDELLDKFVFCQTELTSTGFKTCLDQRMTASMVSSRMRRAGEITGFEEVAHPYNLRYAGAKAFNNSEEVTEALQNVMLQHADIRTFVKHYQVDVDVDAQGIVRKTGSQTALVRFACSMSASIDPNRPYKLSPEESRSLNYLPVVLGRQDTVQKRKRELDDREAELERANKVCKTALGHLDDRVFAESNPEVLERLEVFRDRTAEAKSVYNSAVRELRNEKQRQRNRRIRENLERYKNEQPVIDLERQLAGKLVDTKVMDTFEHEAFMPPEHLMFVDCMLTMPGASLEAEYQRRINTINAGVAFCGVEEGRPSRRPARRPAVDDDPYPPTKRQRCLVKDLPEVLLHQAMESVQAKPTAEQPQACFRPRVCFLCVGNPSCSLNARIKKYATSGSLTRHFLRRHINPPWPAAGIECNVCEGKVLPAKSVLLNHAEDAHGTVVRGRAREKLALEYQRSLEN</sequence>
<accession>A0A1J9R756</accession>
<evidence type="ECO:0000313" key="5">
    <source>
        <dbReference type="Proteomes" id="UP000242791"/>
    </source>
</evidence>
<dbReference type="SUPFAM" id="SSF56349">
    <property type="entry name" value="DNA breaking-rejoining enzymes"/>
    <property type="match status" value="1"/>
</dbReference>
<reference evidence="4 5" key="1">
    <citation type="submission" date="2015-08" db="EMBL/GenBank/DDBJ databases">
        <title>Emmonsia species relationships and genome sequence.</title>
        <authorList>
            <person name="Cuomo C.A."/>
            <person name="Schwartz I.S."/>
            <person name="Kenyon C."/>
            <person name="De Hoog G.S."/>
            <person name="Govender N.P."/>
            <person name="Botha A."/>
            <person name="Moreno L."/>
            <person name="De Vries M."/>
            <person name="Munoz J.F."/>
            <person name="Stielow J.B."/>
        </authorList>
    </citation>
    <scope>NUCLEOTIDE SEQUENCE [LARGE SCALE GENOMIC DNA]</scope>
    <source>
        <strain evidence="4 5">EI222</strain>
    </source>
</reference>